<keyword evidence="5 7" id="KW-1133">Transmembrane helix</keyword>
<proteinExistence type="inferred from homology"/>
<evidence type="ECO:0000256" key="1">
    <source>
        <dbReference type="ARBA" id="ARBA00004141"/>
    </source>
</evidence>
<dbReference type="PANTHER" id="PTHR13144:SF0">
    <property type="entry name" value="PROTEIN TEX261"/>
    <property type="match status" value="1"/>
</dbReference>
<dbReference type="EMBL" id="JAFNEN010000124">
    <property type="protein sequence ID" value="KAG8193342.1"/>
    <property type="molecule type" value="Genomic_DNA"/>
</dbReference>
<keyword evidence="9" id="KW-1185">Reference proteome</keyword>
<dbReference type="Pfam" id="PF04148">
    <property type="entry name" value="Erv26"/>
    <property type="match status" value="1"/>
</dbReference>
<protein>
    <recommendedName>
        <fullName evidence="3">Protein TEX261</fullName>
    </recommendedName>
</protein>
<accession>A0AAV6VA71</accession>
<dbReference type="InterPro" id="IPR007277">
    <property type="entry name" value="Svp26/Tex261"/>
</dbReference>
<comment type="caution">
    <text evidence="8">The sequence shown here is derived from an EMBL/GenBank/DDBJ whole genome shotgun (WGS) entry which is preliminary data.</text>
</comment>
<feature type="transmembrane region" description="Helical" evidence="7">
    <location>
        <begin position="74"/>
        <end position="92"/>
    </location>
</feature>
<dbReference type="GO" id="GO:0006888">
    <property type="term" value="P:endoplasmic reticulum to Golgi vesicle-mediated transport"/>
    <property type="evidence" value="ECO:0007669"/>
    <property type="project" value="InterPro"/>
</dbReference>
<reference evidence="8 9" key="1">
    <citation type="journal article" date="2022" name="Nat. Ecol. Evol.">
        <title>A masculinizing supergene underlies an exaggerated male reproductive morph in a spider.</title>
        <authorList>
            <person name="Hendrickx F."/>
            <person name="De Corte Z."/>
            <person name="Sonet G."/>
            <person name="Van Belleghem S.M."/>
            <person name="Kostlbacher S."/>
            <person name="Vangestel C."/>
        </authorList>
    </citation>
    <scope>NUCLEOTIDE SEQUENCE [LARGE SCALE GENOMIC DNA]</scope>
    <source>
        <strain evidence="8">W744_W776</strain>
    </source>
</reference>
<feature type="transmembrane region" description="Helical" evidence="7">
    <location>
        <begin position="46"/>
        <end position="68"/>
    </location>
</feature>
<evidence type="ECO:0000256" key="2">
    <source>
        <dbReference type="ARBA" id="ARBA00008096"/>
    </source>
</evidence>
<evidence type="ECO:0000256" key="5">
    <source>
        <dbReference type="ARBA" id="ARBA00022989"/>
    </source>
</evidence>
<comment type="similarity">
    <text evidence="2">Belongs to the SVP26 family.</text>
</comment>
<comment type="subcellular location">
    <subcellularLocation>
        <location evidence="1">Membrane</location>
        <topology evidence="1">Multi-pass membrane protein</topology>
    </subcellularLocation>
</comment>
<dbReference type="GO" id="GO:0005789">
    <property type="term" value="C:endoplasmic reticulum membrane"/>
    <property type="evidence" value="ECO:0007669"/>
    <property type="project" value="TreeGrafter"/>
</dbReference>
<evidence type="ECO:0000256" key="6">
    <source>
        <dbReference type="ARBA" id="ARBA00023136"/>
    </source>
</evidence>
<feature type="transmembrane region" description="Helical" evidence="7">
    <location>
        <begin position="12"/>
        <end position="39"/>
    </location>
</feature>
<dbReference type="GO" id="GO:0000139">
    <property type="term" value="C:Golgi membrane"/>
    <property type="evidence" value="ECO:0007669"/>
    <property type="project" value="TreeGrafter"/>
</dbReference>
<gene>
    <name evidence="8" type="ORF">JTE90_022972</name>
</gene>
<name>A0AAV6VA71_9ARAC</name>
<organism evidence="8 9">
    <name type="scientific">Oedothorax gibbosus</name>
    <dbReference type="NCBI Taxonomy" id="931172"/>
    <lineage>
        <taxon>Eukaryota</taxon>
        <taxon>Metazoa</taxon>
        <taxon>Ecdysozoa</taxon>
        <taxon>Arthropoda</taxon>
        <taxon>Chelicerata</taxon>
        <taxon>Arachnida</taxon>
        <taxon>Araneae</taxon>
        <taxon>Araneomorphae</taxon>
        <taxon>Entelegynae</taxon>
        <taxon>Araneoidea</taxon>
        <taxon>Linyphiidae</taxon>
        <taxon>Erigoninae</taxon>
        <taxon>Oedothorax</taxon>
    </lineage>
</organism>
<sequence>MRKTCNLLNMWFLYLLSWIGIVIQLSFVILSVAAGLYYIAELIEEYTVLTCRVIRVLILVTMAIYLGMFLFEDLPASLIICGILSQVMHLLVLRTFPFFDLTSLPFLGAVAFVIINHYLGFQYFSSVYYPFSQVLSYFTICLWFVPFAFFVSLSANENVLPTLAETRPLTSDENDVVTNYFSRRSKRYGLLSFFNYAKESILPQRVKKVF</sequence>
<dbReference type="GO" id="GO:0030134">
    <property type="term" value="C:COPII-coated ER to Golgi transport vesicle"/>
    <property type="evidence" value="ECO:0007669"/>
    <property type="project" value="TreeGrafter"/>
</dbReference>
<evidence type="ECO:0000313" key="9">
    <source>
        <dbReference type="Proteomes" id="UP000827092"/>
    </source>
</evidence>
<evidence type="ECO:0000256" key="4">
    <source>
        <dbReference type="ARBA" id="ARBA00022692"/>
    </source>
</evidence>
<dbReference type="GO" id="GO:0097020">
    <property type="term" value="F:COPII receptor activity"/>
    <property type="evidence" value="ECO:0007669"/>
    <property type="project" value="InterPro"/>
</dbReference>
<feature type="transmembrane region" description="Helical" evidence="7">
    <location>
        <begin position="104"/>
        <end position="123"/>
    </location>
</feature>
<evidence type="ECO:0000256" key="7">
    <source>
        <dbReference type="SAM" id="Phobius"/>
    </source>
</evidence>
<keyword evidence="4 7" id="KW-0812">Transmembrane</keyword>
<evidence type="ECO:0000256" key="3">
    <source>
        <dbReference type="ARBA" id="ARBA00017877"/>
    </source>
</evidence>
<dbReference type="AlphaFoldDB" id="A0AAV6VA71"/>
<keyword evidence="6 7" id="KW-0472">Membrane</keyword>
<feature type="transmembrane region" description="Helical" evidence="7">
    <location>
        <begin position="135"/>
        <end position="153"/>
    </location>
</feature>
<dbReference type="PANTHER" id="PTHR13144">
    <property type="entry name" value="TEX261 PROTEIN"/>
    <property type="match status" value="1"/>
</dbReference>
<evidence type="ECO:0000313" key="8">
    <source>
        <dbReference type="EMBL" id="KAG8193342.1"/>
    </source>
</evidence>
<dbReference type="Proteomes" id="UP000827092">
    <property type="component" value="Unassembled WGS sequence"/>
</dbReference>